<dbReference type="CDD" id="cd00130">
    <property type="entry name" value="PAS"/>
    <property type="match status" value="2"/>
</dbReference>
<dbReference type="InterPro" id="IPR011006">
    <property type="entry name" value="CheY-like_superfamily"/>
</dbReference>
<dbReference type="Gene3D" id="3.30.450.20">
    <property type="entry name" value="PAS domain"/>
    <property type="match status" value="3"/>
</dbReference>
<dbReference type="SUPFAM" id="SSF55874">
    <property type="entry name" value="ATPase domain of HSP90 chaperone/DNA topoisomerase II/histidine kinase"/>
    <property type="match status" value="1"/>
</dbReference>
<evidence type="ECO:0000256" key="3">
    <source>
        <dbReference type="ARBA" id="ARBA00022553"/>
    </source>
</evidence>
<keyword evidence="3 9" id="KW-0597">Phosphoprotein</keyword>
<dbReference type="SMART" id="SM00387">
    <property type="entry name" value="HATPase_c"/>
    <property type="match status" value="1"/>
</dbReference>
<evidence type="ECO:0000313" key="16">
    <source>
        <dbReference type="Proteomes" id="UP000617628"/>
    </source>
</evidence>
<dbReference type="Proteomes" id="UP000617628">
    <property type="component" value="Unassembled WGS sequence"/>
</dbReference>
<evidence type="ECO:0000256" key="7">
    <source>
        <dbReference type="ARBA" id="ARBA00022840"/>
    </source>
</evidence>
<dbReference type="EMBL" id="JAENIL010000053">
    <property type="protein sequence ID" value="MBK1879657.1"/>
    <property type="molecule type" value="Genomic_DNA"/>
</dbReference>
<feature type="region of interest" description="Disordered" evidence="10">
    <location>
        <begin position="762"/>
        <end position="784"/>
    </location>
</feature>
<feature type="region of interest" description="Disordered" evidence="10">
    <location>
        <begin position="1"/>
        <end position="24"/>
    </location>
</feature>
<evidence type="ECO:0000313" key="15">
    <source>
        <dbReference type="EMBL" id="MBK1879657.1"/>
    </source>
</evidence>
<dbReference type="PANTHER" id="PTHR43065:SF46">
    <property type="entry name" value="C4-DICARBOXYLATE TRANSPORT SENSOR PROTEIN DCTB"/>
    <property type="match status" value="1"/>
</dbReference>
<dbReference type="CDD" id="cd00082">
    <property type="entry name" value="HisKA"/>
    <property type="match status" value="1"/>
</dbReference>
<dbReference type="Pfam" id="PF00072">
    <property type="entry name" value="Response_reg"/>
    <property type="match status" value="1"/>
</dbReference>
<gene>
    <name evidence="15" type="ORF">JIN87_22420</name>
</gene>
<keyword evidence="7" id="KW-0067">ATP-binding</keyword>
<keyword evidence="8" id="KW-0902">Two-component regulatory system</keyword>
<evidence type="ECO:0000256" key="4">
    <source>
        <dbReference type="ARBA" id="ARBA00022679"/>
    </source>
</evidence>
<dbReference type="PROSITE" id="PS50113">
    <property type="entry name" value="PAC"/>
    <property type="match status" value="2"/>
</dbReference>
<dbReference type="SMART" id="SM00448">
    <property type="entry name" value="REC"/>
    <property type="match status" value="1"/>
</dbReference>
<dbReference type="Pfam" id="PF08447">
    <property type="entry name" value="PAS_3"/>
    <property type="match status" value="1"/>
</dbReference>
<feature type="modified residue" description="4-aspartylphosphate" evidence="9">
    <location>
        <position position="838"/>
    </location>
</feature>
<dbReference type="Gene3D" id="3.30.565.10">
    <property type="entry name" value="Histidine kinase-like ATPase, C-terminal domain"/>
    <property type="match status" value="1"/>
</dbReference>
<feature type="domain" description="PAC" evidence="14">
    <location>
        <begin position="473"/>
        <end position="523"/>
    </location>
</feature>
<accession>A0A934S4J8</accession>
<evidence type="ECO:0000256" key="6">
    <source>
        <dbReference type="ARBA" id="ARBA00022777"/>
    </source>
</evidence>
<dbReference type="Pfam" id="PF02518">
    <property type="entry name" value="HATPase_c"/>
    <property type="match status" value="1"/>
</dbReference>
<dbReference type="InterPro" id="IPR013655">
    <property type="entry name" value="PAS_fold_3"/>
</dbReference>
<dbReference type="Pfam" id="PF13426">
    <property type="entry name" value="PAS_9"/>
    <property type="match status" value="1"/>
</dbReference>
<feature type="domain" description="Response regulatory" evidence="12">
    <location>
        <begin position="787"/>
        <end position="902"/>
    </location>
</feature>
<dbReference type="InterPro" id="IPR036890">
    <property type="entry name" value="HATPase_C_sf"/>
</dbReference>
<dbReference type="Gene3D" id="1.10.287.130">
    <property type="match status" value="1"/>
</dbReference>
<keyword evidence="5" id="KW-0547">Nucleotide-binding</keyword>
<dbReference type="InterPro" id="IPR003661">
    <property type="entry name" value="HisK_dim/P_dom"/>
</dbReference>
<dbReference type="InterPro" id="IPR013656">
    <property type="entry name" value="PAS_4"/>
</dbReference>
<comment type="caution">
    <text evidence="15">The sequence shown here is derived from an EMBL/GenBank/DDBJ whole genome shotgun (WGS) entry which is preliminary data.</text>
</comment>
<dbReference type="SMART" id="SM00086">
    <property type="entry name" value="PAC"/>
    <property type="match status" value="2"/>
</dbReference>
<dbReference type="InterPro" id="IPR001610">
    <property type="entry name" value="PAC"/>
</dbReference>
<comment type="catalytic activity">
    <reaction evidence="1">
        <text>ATP + protein L-histidine = ADP + protein N-phospho-L-histidine.</text>
        <dbReference type="EC" id="2.7.13.3"/>
    </reaction>
</comment>
<feature type="domain" description="PAC" evidence="14">
    <location>
        <begin position="346"/>
        <end position="400"/>
    </location>
</feature>
<dbReference type="Pfam" id="PF00512">
    <property type="entry name" value="HisKA"/>
    <property type="match status" value="1"/>
</dbReference>
<evidence type="ECO:0000256" key="10">
    <source>
        <dbReference type="SAM" id="MobiDB-lite"/>
    </source>
</evidence>
<dbReference type="SUPFAM" id="SSF47384">
    <property type="entry name" value="Homodimeric domain of signal transducing histidine kinase"/>
    <property type="match status" value="1"/>
</dbReference>
<dbReference type="SUPFAM" id="SSF52172">
    <property type="entry name" value="CheY-like"/>
    <property type="match status" value="1"/>
</dbReference>
<dbReference type="InterPro" id="IPR000700">
    <property type="entry name" value="PAS-assoc_C"/>
</dbReference>
<dbReference type="CDD" id="cd00156">
    <property type="entry name" value="REC"/>
    <property type="match status" value="1"/>
</dbReference>
<sequence length="907" mass="100781">MRPHHSTQKPKQNAEGTQDDPSEEIPQLELGLEKETTRLASEVGNPAFMIDEVFNVVAFANGARRILGAPHAKAFSLSDCGSLTSDQIASLSDNVRALLISDNRDEERYLRLPLEIEGEKRVFCVTLQKDELESGDPCVRGIAEAILPQSAAQSTSEIARDPEASSLGWTLDIDSKAFEYFGKEVSKETGLVSLSEWLACVIENDRQNVAEAFYRLLDRETSTERIQYRMTLPNGAIRWVSTLARHAPEVGQTAPSTIIGMHSFDQDNRSLVEDLQLFSHLARKVQLSILVYDQQGNISWCNNAFTEITGYQLDEIVGRDPHVLLRGPMTEVETVNHMRERISKGKGFHAELVQYKKNGAPYWVSIDGNPLVDENGVSTRFISFQTDISESKKAQSAILRNEIKFRSLFDNSIDALLLISPRDGVIIEANSSAIQLLDTDRLVGQRLEEIFPENQDFRIEHLNELIDAQEGSRRESGEFITAKGQVRPVEMTVSRTPIGESIALFVTLRDISEKRLLEEQLRHTQRMEAVGRLAGGIAHDFNNLLAGQRGFSELLCNSRDLSKRDHVYANEILKITDRASKLTSRLLSFSRGKSEKPVVANLNDTISNMMPMLSRILKTDVRFTSQLDPNLCNVKVDTNQIDQVIMNLVVNGQEAITSNEGIVDLKTSMVELDGSEIFITGKSDPGRYAKVAVRDNGQGIHHEVLEKIFEPFFTTKKGAGTGLGLSIVYGIIQSNGGHLMVDSVIGSGTEFAFYFPEVLEEVEQEDSPDLREQMPSASTSDEGEAPTILVAEDQEQVREILELGLGQSGYNLIIAQDGQEAIDKGTNHRGKIDLLLTDSIMPKASGCSVINHMRSAYPDIKVVLMSGLPQQESEECRGIEVDAYVDKPFSIRKLLELINELVAAPHQ</sequence>
<dbReference type="AlphaFoldDB" id="A0A934S4J8"/>
<dbReference type="PROSITE" id="PS50112">
    <property type="entry name" value="PAS"/>
    <property type="match status" value="1"/>
</dbReference>
<dbReference type="InterPro" id="IPR005467">
    <property type="entry name" value="His_kinase_dom"/>
</dbReference>
<dbReference type="SMART" id="SM00091">
    <property type="entry name" value="PAS"/>
    <property type="match status" value="2"/>
</dbReference>
<evidence type="ECO:0000259" key="12">
    <source>
        <dbReference type="PROSITE" id="PS50110"/>
    </source>
</evidence>
<dbReference type="SUPFAM" id="SSF55785">
    <property type="entry name" value="PYP-like sensor domain (PAS domain)"/>
    <property type="match status" value="2"/>
</dbReference>
<evidence type="ECO:0000259" key="14">
    <source>
        <dbReference type="PROSITE" id="PS50113"/>
    </source>
</evidence>
<evidence type="ECO:0000256" key="2">
    <source>
        <dbReference type="ARBA" id="ARBA00012438"/>
    </source>
</evidence>
<feature type="domain" description="PAS" evidence="13">
    <location>
        <begin position="274"/>
        <end position="319"/>
    </location>
</feature>
<keyword evidence="4" id="KW-0808">Transferase</keyword>
<keyword evidence="16" id="KW-1185">Reference proteome</keyword>
<evidence type="ECO:0000256" key="1">
    <source>
        <dbReference type="ARBA" id="ARBA00000085"/>
    </source>
</evidence>
<dbReference type="Gene3D" id="3.40.50.2300">
    <property type="match status" value="1"/>
</dbReference>
<dbReference type="InterPro" id="IPR001789">
    <property type="entry name" value="Sig_transdc_resp-reg_receiver"/>
</dbReference>
<dbReference type="GO" id="GO:0000155">
    <property type="term" value="F:phosphorelay sensor kinase activity"/>
    <property type="evidence" value="ECO:0007669"/>
    <property type="project" value="InterPro"/>
</dbReference>
<reference evidence="15" key="1">
    <citation type="submission" date="2021-01" db="EMBL/GenBank/DDBJ databases">
        <title>Modified the classification status of verrucomicrobia.</title>
        <authorList>
            <person name="Feng X."/>
        </authorList>
    </citation>
    <scope>NUCLEOTIDE SEQUENCE</scope>
    <source>
        <strain evidence="15">KCTC 13126</strain>
    </source>
</reference>
<dbReference type="PANTHER" id="PTHR43065">
    <property type="entry name" value="SENSOR HISTIDINE KINASE"/>
    <property type="match status" value="1"/>
</dbReference>
<dbReference type="InterPro" id="IPR003594">
    <property type="entry name" value="HATPase_dom"/>
</dbReference>
<dbReference type="PROSITE" id="PS50109">
    <property type="entry name" value="HIS_KIN"/>
    <property type="match status" value="1"/>
</dbReference>
<dbReference type="InterPro" id="IPR004358">
    <property type="entry name" value="Sig_transdc_His_kin-like_C"/>
</dbReference>
<dbReference type="InterPro" id="IPR036097">
    <property type="entry name" value="HisK_dim/P_sf"/>
</dbReference>
<evidence type="ECO:0000259" key="13">
    <source>
        <dbReference type="PROSITE" id="PS50112"/>
    </source>
</evidence>
<dbReference type="RefSeq" id="WP_200357870.1">
    <property type="nucleotide sequence ID" value="NZ_JAENIL010000053.1"/>
</dbReference>
<dbReference type="PROSITE" id="PS50110">
    <property type="entry name" value="RESPONSE_REGULATORY"/>
    <property type="match status" value="1"/>
</dbReference>
<name>A0A934S4J8_9BACT</name>
<dbReference type="GO" id="GO:0005524">
    <property type="term" value="F:ATP binding"/>
    <property type="evidence" value="ECO:0007669"/>
    <property type="project" value="UniProtKB-KW"/>
</dbReference>
<dbReference type="Pfam" id="PF08448">
    <property type="entry name" value="PAS_4"/>
    <property type="match status" value="1"/>
</dbReference>
<proteinExistence type="predicted"/>
<dbReference type="InterPro" id="IPR035965">
    <property type="entry name" value="PAS-like_dom_sf"/>
</dbReference>
<dbReference type="InterPro" id="IPR000014">
    <property type="entry name" value="PAS"/>
</dbReference>
<evidence type="ECO:0000256" key="9">
    <source>
        <dbReference type="PROSITE-ProRule" id="PRU00169"/>
    </source>
</evidence>
<dbReference type="PRINTS" id="PR00344">
    <property type="entry name" value="BCTRLSENSOR"/>
</dbReference>
<dbReference type="EC" id="2.7.13.3" evidence="2"/>
<dbReference type="NCBIfam" id="TIGR00229">
    <property type="entry name" value="sensory_box"/>
    <property type="match status" value="2"/>
</dbReference>
<evidence type="ECO:0000259" key="11">
    <source>
        <dbReference type="PROSITE" id="PS50109"/>
    </source>
</evidence>
<evidence type="ECO:0000256" key="5">
    <source>
        <dbReference type="ARBA" id="ARBA00022741"/>
    </source>
</evidence>
<dbReference type="SMART" id="SM00388">
    <property type="entry name" value="HisKA"/>
    <property type="match status" value="1"/>
</dbReference>
<evidence type="ECO:0000256" key="8">
    <source>
        <dbReference type="ARBA" id="ARBA00023012"/>
    </source>
</evidence>
<protein>
    <recommendedName>
        <fullName evidence="2">histidine kinase</fullName>
        <ecNumber evidence="2">2.7.13.3</ecNumber>
    </recommendedName>
</protein>
<keyword evidence="6" id="KW-0418">Kinase</keyword>
<organism evidence="15 16">
    <name type="scientific">Pelagicoccus mobilis</name>
    <dbReference type="NCBI Taxonomy" id="415221"/>
    <lineage>
        <taxon>Bacteria</taxon>
        <taxon>Pseudomonadati</taxon>
        <taxon>Verrucomicrobiota</taxon>
        <taxon>Opitutia</taxon>
        <taxon>Puniceicoccales</taxon>
        <taxon>Pelagicoccaceae</taxon>
        <taxon>Pelagicoccus</taxon>
    </lineage>
</organism>
<feature type="domain" description="Histidine kinase" evidence="11">
    <location>
        <begin position="536"/>
        <end position="759"/>
    </location>
</feature>